<dbReference type="PROSITE" id="PS51257">
    <property type="entry name" value="PROKAR_LIPOPROTEIN"/>
    <property type="match status" value="1"/>
</dbReference>
<feature type="chain" id="PRO_5020492456" description="DUF4142 domain-containing protein" evidence="1">
    <location>
        <begin position="26"/>
        <end position="204"/>
    </location>
</feature>
<keyword evidence="3" id="KW-1185">Reference proteome</keyword>
<reference evidence="2 3" key="1">
    <citation type="submission" date="2019-03" db="EMBL/GenBank/DDBJ databases">
        <title>Genomic Encyclopedia of Type Strains, Phase III (KMG-III): the genomes of soil and plant-associated and newly described type strains.</title>
        <authorList>
            <person name="Whitman W."/>
        </authorList>
    </citation>
    <scope>NUCLEOTIDE SEQUENCE [LARGE SCALE GENOMIC DNA]</scope>
    <source>
        <strain evidence="2 3">CGMCC 1.12801</strain>
    </source>
</reference>
<feature type="signal peptide" evidence="1">
    <location>
        <begin position="1"/>
        <end position="25"/>
    </location>
</feature>
<dbReference type="Proteomes" id="UP000294752">
    <property type="component" value="Unassembled WGS sequence"/>
</dbReference>
<dbReference type="RefSeq" id="WP_133638425.1">
    <property type="nucleotide sequence ID" value="NZ_SNZV01000001.1"/>
</dbReference>
<proteinExistence type="predicted"/>
<comment type="caution">
    <text evidence="2">The sequence shown here is derived from an EMBL/GenBank/DDBJ whole genome shotgun (WGS) entry which is preliminary data.</text>
</comment>
<accession>A0A4R7D8E9</accession>
<evidence type="ECO:0000313" key="2">
    <source>
        <dbReference type="EMBL" id="TDS17280.1"/>
    </source>
</evidence>
<evidence type="ECO:0008006" key="4">
    <source>
        <dbReference type="Google" id="ProtNLM"/>
    </source>
</evidence>
<organism evidence="2 3">
    <name type="scientific">Sphingobacterium paludis</name>
    <dbReference type="NCBI Taxonomy" id="1476465"/>
    <lineage>
        <taxon>Bacteria</taxon>
        <taxon>Pseudomonadati</taxon>
        <taxon>Bacteroidota</taxon>
        <taxon>Sphingobacteriia</taxon>
        <taxon>Sphingobacteriales</taxon>
        <taxon>Sphingobacteriaceae</taxon>
        <taxon>Sphingobacterium</taxon>
    </lineage>
</organism>
<dbReference type="EMBL" id="SNZV01000001">
    <property type="protein sequence ID" value="TDS17280.1"/>
    <property type="molecule type" value="Genomic_DNA"/>
</dbReference>
<dbReference type="AlphaFoldDB" id="A0A4R7D8E9"/>
<dbReference type="OrthoDB" id="708090at2"/>
<evidence type="ECO:0000256" key="1">
    <source>
        <dbReference type="SAM" id="SignalP"/>
    </source>
</evidence>
<name>A0A4R7D8E9_9SPHI</name>
<protein>
    <recommendedName>
        <fullName evidence="4">DUF4142 domain-containing protein</fullName>
    </recommendedName>
</protein>
<gene>
    <name evidence="2" type="ORF">B0I21_101143</name>
</gene>
<sequence>MKFKTLFVAGVCASALLASCNPQTAKENQLKYTHTSLADGDAFQFFEIVGAKVVYEADYAKYAQTAATSAQVRQLAAKAQEVYAAIIPGLDSLAILKQVDFPVKGAQPFAAPHETVHSAAHQNHAADSATADLHATASHDHAGAYSDESYMHHVQHEAAAIKDQFERLTRNTDKDLRSFAKANVEKVNELFVMAGGKEDAHAHH</sequence>
<evidence type="ECO:0000313" key="3">
    <source>
        <dbReference type="Proteomes" id="UP000294752"/>
    </source>
</evidence>
<keyword evidence="1" id="KW-0732">Signal</keyword>